<evidence type="ECO:0000313" key="2">
    <source>
        <dbReference type="Proteomes" id="UP000499080"/>
    </source>
</evidence>
<sequence length="104" mass="11860">MCNGCDVRCGNRRFFAPQSVNNSFIKAWKLLEQTDVIEAAESRDSPPTWQMRSYLASSGPRVALGPVARQVSQETRRLLFLINRLHLIKGSYCSNFPPKLIKLY</sequence>
<comment type="caution">
    <text evidence="1">The sequence shown here is derived from an EMBL/GenBank/DDBJ whole genome shotgun (WGS) entry which is preliminary data.</text>
</comment>
<keyword evidence="2" id="KW-1185">Reference proteome</keyword>
<protein>
    <submittedName>
        <fullName evidence="1">Uncharacterized protein</fullName>
    </submittedName>
</protein>
<dbReference type="EMBL" id="BGPR01000580">
    <property type="protein sequence ID" value="GBM27284.1"/>
    <property type="molecule type" value="Genomic_DNA"/>
</dbReference>
<accession>A0A4Y2EHF2</accession>
<proteinExistence type="predicted"/>
<reference evidence="1 2" key="1">
    <citation type="journal article" date="2019" name="Sci. Rep.">
        <title>Orb-weaving spider Araneus ventricosus genome elucidates the spidroin gene catalogue.</title>
        <authorList>
            <person name="Kono N."/>
            <person name="Nakamura H."/>
            <person name="Ohtoshi R."/>
            <person name="Moran D.A.P."/>
            <person name="Shinohara A."/>
            <person name="Yoshida Y."/>
            <person name="Fujiwara M."/>
            <person name="Mori M."/>
            <person name="Tomita M."/>
            <person name="Arakawa K."/>
        </authorList>
    </citation>
    <scope>NUCLEOTIDE SEQUENCE [LARGE SCALE GENOMIC DNA]</scope>
</reference>
<gene>
    <name evidence="1" type="ORF">AVEN_208443_1</name>
</gene>
<organism evidence="1 2">
    <name type="scientific">Araneus ventricosus</name>
    <name type="common">Orbweaver spider</name>
    <name type="synonym">Epeira ventricosa</name>
    <dbReference type="NCBI Taxonomy" id="182803"/>
    <lineage>
        <taxon>Eukaryota</taxon>
        <taxon>Metazoa</taxon>
        <taxon>Ecdysozoa</taxon>
        <taxon>Arthropoda</taxon>
        <taxon>Chelicerata</taxon>
        <taxon>Arachnida</taxon>
        <taxon>Araneae</taxon>
        <taxon>Araneomorphae</taxon>
        <taxon>Entelegynae</taxon>
        <taxon>Araneoidea</taxon>
        <taxon>Araneidae</taxon>
        <taxon>Araneus</taxon>
    </lineage>
</organism>
<evidence type="ECO:0000313" key="1">
    <source>
        <dbReference type="EMBL" id="GBM27284.1"/>
    </source>
</evidence>
<dbReference type="Proteomes" id="UP000499080">
    <property type="component" value="Unassembled WGS sequence"/>
</dbReference>
<name>A0A4Y2EHF2_ARAVE</name>
<dbReference type="AlphaFoldDB" id="A0A4Y2EHF2"/>